<organism evidence="4 5">
    <name type="scientific">Cellulomonas marina</name>
    <dbReference type="NCBI Taxonomy" id="988821"/>
    <lineage>
        <taxon>Bacteria</taxon>
        <taxon>Bacillati</taxon>
        <taxon>Actinomycetota</taxon>
        <taxon>Actinomycetes</taxon>
        <taxon>Micrococcales</taxon>
        <taxon>Cellulomonadaceae</taxon>
        <taxon>Cellulomonas</taxon>
    </lineage>
</organism>
<dbReference type="EMBL" id="FOKA01000024">
    <property type="protein sequence ID" value="SFB42071.1"/>
    <property type="molecule type" value="Genomic_DNA"/>
</dbReference>
<dbReference type="InterPro" id="IPR020904">
    <property type="entry name" value="Sc_DH/Rdtase_CS"/>
</dbReference>
<dbReference type="AlphaFoldDB" id="A0A1I1AVK6"/>
<dbReference type="PRINTS" id="PR00081">
    <property type="entry name" value="GDHRDH"/>
</dbReference>
<evidence type="ECO:0000256" key="1">
    <source>
        <dbReference type="ARBA" id="ARBA00006484"/>
    </source>
</evidence>
<evidence type="ECO:0000259" key="3">
    <source>
        <dbReference type="SMART" id="SM00822"/>
    </source>
</evidence>
<dbReference type="STRING" id="988821.SAMN05421867_12412"/>
<keyword evidence="5" id="KW-1185">Reference proteome</keyword>
<dbReference type="InterPro" id="IPR057326">
    <property type="entry name" value="KR_dom"/>
</dbReference>
<dbReference type="GO" id="GO:0016020">
    <property type="term" value="C:membrane"/>
    <property type="evidence" value="ECO:0007669"/>
    <property type="project" value="TreeGrafter"/>
</dbReference>
<name>A0A1I1AVK6_9CELL</name>
<dbReference type="PANTHER" id="PTHR44196">
    <property type="entry name" value="DEHYDROGENASE/REDUCTASE SDR FAMILY MEMBER 7B"/>
    <property type="match status" value="1"/>
</dbReference>
<dbReference type="Proteomes" id="UP000199012">
    <property type="component" value="Unassembled WGS sequence"/>
</dbReference>
<dbReference type="GO" id="GO:0016491">
    <property type="term" value="F:oxidoreductase activity"/>
    <property type="evidence" value="ECO:0007669"/>
    <property type="project" value="UniProtKB-KW"/>
</dbReference>
<dbReference type="Pfam" id="PF00106">
    <property type="entry name" value="adh_short"/>
    <property type="match status" value="1"/>
</dbReference>
<dbReference type="SUPFAM" id="SSF51735">
    <property type="entry name" value="NAD(P)-binding Rossmann-fold domains"/>
    <property type="match status" value="1"/>
</dbReference>
<comment type="similarity">
    <text evidence="1">Belongs to the short-chain dehydrogenases/reductases (SDR) family.</text>
</comment>
<dbReference type="InterPro" id="IPR036291">
    <property type="entry name" value="NAD(P)-bd_dom_sf"/>
</dbReference>
<gene>
    <name evidence="4" type="ORF">SAMN05421867_12412</name>
</gene>
<reference evidence="4 5" key="1">
    <citation type="submission" date="2016-10" db="EMBL/GenBank/DDBJ databases">
        <authorList>
            <person name="de Groot N.N."/>
        </authorList>
    </citation>
    <scope>NUCLEOTIDE SEQUENCE [LARGE SCALE GENOMIC DNA]</scope>
    <source>
        <strain evidence="4 5">CGMCC 4.6945</strain>
    </source>
</reference>
<evidence type="ECO:0000256" key="2">
    <source>
        <dbReference type="ARBA" id="ARBA00023002"/>
    </source>
</evidence>
<keyword evidence="2" id="KW-0560">Oxidoreductase</keyword>
<accession>A0A1I1AVK6</accession>
<evidence type="ECO:0000313" key="5">
    <source>
        <dbReference type="Proteomes" id="UP000199012"/>
    </source>
</evidence>
<dbReference type="Gene3D" id="3.40.50.720">
    <property type="entry name" value="NAD(P)-binding Rossmann-like Domain"/>
    <property type="match status" value="1"/>
</dbReference>
<dbReference type="PROSITE" id="PS00061">
    <property type="entry name" value="ADH_SHORT"/>
    <property type="match status" value="1"/>
</dbReference>
<dbReference type="InterPro" id="IPR002347">
    <property type="entry name" value="SDR_fam"/>
</dbReference>
<dbReference type="PANTHER" id="PTHR44196:SF1">
    <property type="entry name" value="DEHYDROGENASE_REDUCTASE SDR FAMILY MEMBER 7B"/>
    <property type="match status" value="1"/>
</dbReference>
<dbReference type="SMART" id="SM00822">
    <property type="entry name" value="PKS_KR"/>
    <property type="match status" value="1"/>
</dbReference>
<dbReference type="OrthoDB" id="151996at2"/>
<evidence type="ECO:0000313" key="4">
    <source>
        <dbReference type="EMBL" id="SFB42071.1"/>
    </source>
</evidence>
<feature type="domain" description="Ketoreductase" evidence="3">
    <location>
        <begin position="13"/>
        <end position="208"/>
    </location>
</feature>
<protein>
    <submittedName>
        <fullName evidence="4">Short-chain dehydrogenase</fullName>
    </submittedName>
</protein>
<dbReference type="RefSeq" id="WP_090035248.1">
    <property type="nucleotide sequence ID" value="NZ_BONM01000043.1"/>
</dbReference>
<sequence length="340" mass="36078">MPRPPRHDRARRRVVLVLGASSGIGRATAHRLAARGDAVVLASRSAEALAEVERECRARRPRRRPVDTGGPDVLVVPTDVSDRAAVHRLFEAAWAAHGHVDAVVHAPAVVAYGRFHEVPADVFDQVIATNLLGTANVAREAMARFSAAGGGHLVVIGSLLGSIATPWMSSYVTSKWAVHGFTRTLQAEARSLPGVEVSLVTPGAVDTPVYAQAGSYARRIGRPPPPVDRPEKHARAIVRVVDRPVRKRSVGPANKVLTAAFRLAPWAYDRGVGPGMSVLGLSRDRVEPHPGNVFTPAPGGEAVHGRWGRHWLRPLGAAAAGLGGLVVGSAVLDAVRSRED</sequence>
<proteinExistence type="inferred from homology"/>